<dbReference type="InterPro" id="IPR005545">
    <property type="entry name" value="YCII"/>
</dbReference>
<reference evidence="4" key="1">
    <citation type="submission" date="2021-12" db="EMBL/GenBank/DDBJ databases">
        <authorList>
            <person name="Rodrigo-Torres L."/>
            <person name="Arahal R. D."/>
            <person name="Lucena T."/>
        </authorList>
    </citation>
    <scope>NUCLEOTIDE SEQUENCE</scope>
    <source>
        <strain evidence="4">CECT 8858</strain>
    </source>
</reference>
<feature type="domain" description="YCII-related" evidence="3">
    <location>
        <begin position="84"/>
        <end position="152"/>
    </location>
</feature>
<evidence type="ECO:0000256" key="2">
    <source>
        <dbReference type="SAM" id="SignalP"/>
    </source>
</evidence>
<dbReference type="Pfam" id="PF03795">
    <property type="entry name" value="YCII"/>
    <property type="match status" value="1"/>
</dbReference>
<comment type="caution">
    <text evidence="4">The sequence shown here is derived from an EMBL/GenBank/DDBJ whole genome shotgun (WGS) entry which is preliminary data.</text>
</comment>
<dbReference type="Gene3D" id="3.30.70.1060">
    <property type="entry name" value="Dimeric alpha+beta barrel"/>
    <property type="match status" value="1"/>
</dbReference>
<evidence type="ECO:0000259" key="3">
    <source>
        <dbReference type="Pfam" id="PF03795"/>
    </source>
</evidence>
<evidence type="ECO:0000256" key="1">
    <source>
        <dbReference type="ARBA" id="ARBA00007689"/>
    </source>
</evidence>
<evidence type="ECO:0000313" key="4">
    <source>
        <dbReference type="EMBL" id="CAH0996467.1"/>
    </source>
</evidence>
<organism evidence="4 5">
    <name type="scientific">Emticicia aquatica</name>
    <dbReference type="NCBI Taxonomy" id="1681835"/>
    <lineage>
        <taxon>Bacteria</taxon>
        <taxon>Pseudomonadati</taxon>
        <taxon>Bacteroidota</taxon>
        <taxon>Cytophagia</taxon>
        <taxon>Cytophagales</taxon>
        <taxon>Leadbetterellaceae</taxon>
        <taxon>Emticicia</taxon>
    </lineage>
</organism>
<feature type="chain" id="PRO_5047003093" description="YCII-related domain-containing protein" evidence="2">
    <location>
        <begin position="29"/>
        <end position="175"/>
    </location>
</feature>
<protein>
    <recommendedName>
        <fullName evidence="3">YCII-related domain-containing protein</fullName>
    </recommendedName>
</protein>
<feature type="signal peptide" evidence="2">
    <location>
        <begin position="1"/>
        <end position="28"/>
    </location>
</feature>
<dbReference type="Proteomes" id="UP000837932">
    <property type="component" value="Unassembled WGS sequence"/>
</dbReference>
<proteinExistence type="inferred from homology"/>
<keyword evidence="5" id="KW-1185">Reference proteome</keyword>
<dbReference type="EMBL" id="CAKLPY010000002">
    <property type="protein sequence ID" value="CAH0996467.1"/>
    <property type="molecule type" value="Genomic_DNA"/>
</dbReference>
<gene>
    <name evidence="4" type="ORF">EMA8858_02599</name>
</gene>
<dbReference type="RefSeq" id="WP_238807027.1">
    <property type="nucleotide sequence ID" value="NZ_CAKLPY010000002.1"/>
</dbReference>
<comment type="similarity">
    <text evidence="1">Belongs to the YciI family.</text>
</comment>
<dbReference type="InterPro" id="IPR011008">
    <property type="entry name" value="Dimeric_a/b-barrel"/>
</dbReference>
<keyword evidence="2" id="KW-0732">Signal</keyword>
<sequence length="175" mass="19267">MLFFVQKSRKKILFVVLSFVSVASISYSCLVPEKAKVTKTDTTEAGSGIDSVLIAQLGADDYGMKNYVMAFLKKGPKRWMLDSATAANLQKAHMENIVRLADEGKLVVAGPFLDNTELRGIYVFNVKSIEEAQKLCETDPAIKAGSLEMELHPWYGSAALLKVTEIHAKLAKKQP</sequence>
<name>A0ABN8ETV5_9BACT</name>
<dbReference type="SUPFAM" id="SSF54909">
    <property type="entry name" value="Dimeric alpha+beta barrel"/>
    <property type="match status" value="1"/>
</dbReference>
<accession>A0ABN8ETV5</accession>
<dbReference type="PROSITE" id="PS51257">
    <property type="entry name" value="PROKAR_LIPOPROTEIN"/>
    <property type="match status" value="1"/>
</dbReference>
<evidence type="ECO:0000313" key="5">
    <source>
        <dbReference type="Proteomes" id="UP000837932"/>
    </source>
</evidence>